<keyword evidence="4 10" id="KW-0812">Transmembrane</keyword>
<dbReference type="GO" id="GO:0015344">
    <property type="term" value="F:siderophore uptake transmembrane transporter activity"/>
    <property type="evidence" value="ECO:0007669"/>
    <property type="project" value="TreeGrafter"/>
</dbReference>
<evidence type="ECO:0000256" key="9">
    <source>
        <dbReference type="ARBA" id="ARBA00023237"/>
    </source>
</evidence>
<comment type="subcellular location">
    <subcellularLocation>
        <location evidence="1 10">Cell outer membrane</location>
        <topology evidence="1 10">Multi-pass membrane protein</topology>
    </subcellularLocation>
</comment>
<evidence type="ECO:0000256" key="8">
    <source>
        <dbReference type="ARBA" id="ARBA00023170"/>
    </source>
</evidence>
<evidence type="ECO:0000256" key="3">
    <source>
        <dbReference type="ARBA" id="ARBA00022452"/>
    </source>
</evidence>
<evidence type="ECO:0000256" key="4">
    <source>
        <dbReference type="ARBA" id="ARBA00022692"/>
    </source>
</evidence>
<keyword evidence="5 13" id="KW-0732">Signal</keyword>
<feature type="signal peptide" evidence="13">
    <location>
        <begin position="1"/>
        <end position="24"/>
    </location>
</feature>
<dbReference type="AlphaFoldDB" id="A0A933SEG0"/>
<dbReference type="GO" id="GO:0009279">
    <property type="term" value="C:cell outer membrane"/>
    <property type="evidence" value="ECO:0007669"/>
    <property type="project" value="UniProtKB-SubCell"/>
</dbReference>
<feature type="domain" description="TonB-dependent receptor plug" evidence="15">
    <location>
        <begin position="49"/>
        <end position="157"/>
    </location>
</feature>
<evidence type="ECO:0000313" key="16">
    <source>
        <dbReference type="EMBL" id="MBI5168489.1"/>
    </source>
</evidence>
<feature type="region of interest" description="Disordered" evidence="12">
    <location>
        <begin position="247"/>
        <end position="270"/>
    </location>
</feature>
<sequence length="612" mass="65318">MKSAFMVRSFSVLMLALVPAVAFAADAERAVTYSDTVRVSASKVRSRLADLATTVTLVTPLQLKLSATTQTQDALLSVPGAHVLDLNGSGTGGAVEARGFAAQGTTSAMLVLVDDIPLNDFEAGRVDWNAIAPAQVHRIEYLRGPSSFLYGSATMAGLVNIVTHARGAGATQWAQVSGGSFGGGDAALGASWSGDRAQGSMSASVRKQDGWRDNAASRFSTGYASGRVTLNGAWDLRGRVLAHAGDQRTPGALTQSEWDADATQTTTPDDDRVDHTIDGAAELTGRLAPSLELTALAGAQLRRVDAHETVLFAPLDRESRIRSTRGEARLHWMPSERHGLDVLVGGEWKGGNLRSAYFDPSSGAQASAADVNRTSGGLFSLLRLPLANGFSANGGARVDWTRANVDDPTNADPRGANDDLRAISPTAALAWSKPGHGQVWVSYAGAFKAPEIEQLYDSRPYYFDFGEGPVGPFSISNHALRPQQDDHWEAGARARVGGTWLEGATYWARVRDEIGFDYGTFSHANIARSRHLGVEAQWSVPPVNGFSGSLSGAWTKATFDGGDSDGNQINSVPERMLFARLSYEHRSNGSLTFEVQHVGRQWTDEANEYAVP</sequence>
<organism evidence="16 17">
    <name type="scientific">Eiseniibacteriota bacterium</name>
    <dbReference type="NCBI Taxonomy" id="2212470"/>
    <lineage>
        <taxon>Bacteria</taxon>
        <taxon>Candidatus Eiseniibacteriota</taxon>
    </lineage>
</organism>
<proteinExistence type="inferred from homology"/>
<evidence type="ECO:0000256" key="6">
    <source>
        <dbReference type="ARBA" id="ARBA00023077"/>
    </source>
</evidence>
<keyword evidence="7 10" id="KW-0472">Membrane</keyword>
<dbReference type="Proteomes" id="UP000696931">
    <property type="component" value="Unassembled WGS sequence"/>
</dbReference>
<name>A0A933SEG0_UNCEI</name>
<evidence type="ECO:0000256" key="5">
    <source>
        <dbReference type="ARBA" id="ARBA00022729"/>
    </source>
</evidence>
<feature type="domain" description="TonB-dependent receptor-like beta-barrel" evidence="14">
    <location>
        <begin position="210"/>
        <end position="609"/>
    </location>
</feature>
<accession>A0A933SEG0</accession>
<keyword evidence="3 10" id="KW-1134">Transmembrane beta strand</keyword>
<dbReference type="SUPFAM" id="SSF56935">
    <property type="entry name" value="Porins"/>
    <property type="match status" value="1"/>
</dbReference>
<dbReference type="Gene3D" id="2.170.130.10">
    <property type="entry name" value="TonB-dependent receptor, plug domain"/>
    <property type="match status" value="1"/>
</dbReference>
<keyword evidence="8 16" id="KW-0675">Receptor</keyword>
<dbReference type="PROSITE" id="PS52016">
    <property type="entry name" value="TONB_DEPENDENT_REC_3"/>
    <property type="match status" value="1"/>
</dbReference>
<evidence type="ECO:0000256" key="2">
    <source>
        <dbReference type="ARBA" id="ARBA00022448"/>
    </source>
</evidence>
<dbReference type="GO" id="GO:0044718">
    <property type="term" value="P:siderophore transmembrane transport"/>
    <property type="evidence" value="ECO:0007669"/>
    <property type="project" value="TreeGrafter"/>
</dbReference>
<dbReference type="Gene3D" id="2.40.170.20">
    <property type="entry name" value="TonB-dependent receptor, beta-barrel domain"/>
    <property type="match status" value="1"/>
</dbReference>
<dbReference type="InterPro" id="IPR036942">
    <property type="entry name" value="Beta-barrel_TonB_sf"/>
</dbReference>
<evidence type="ECO:0000256" key="1">
    <source>
        <dbReference type="ARBA" id="ARBA00004571"/>
    </source>
</evidence>
<dbReference type="InterPro" id="IPR000531">
    <property type="entry name" value="Beta-barrel_TonB"/>
</dbReference>
<dbReference type="InterPro" id="IPR037066">
    <property type="entry name" value="Plug_dom_sf"/>
</dbReference>
<dbReference type="Pfam" id="PF00593">
    <property type="entry name" value="TonB_dep_Rec_b-barrel"/>
    <property type="match status" value="1"/>
</dbReference>
<dbReference type="EMBL" id="JACRIW010000026">
    <property type="protein sequence ID" value="MBI5168489.1"/>
    <property type="molecule type" value="Genomic_DNA"/>
</dbReference>
<evidence type="ECO:0000256" key="11">
    <source>
        <dbReference type="RuleBase" id="RU003357"/>
    </source>
</evidence>
<evidence type="ECO:0000256" key="10">
    <source>
        <dbReference type="PROSITE-ProRule" id="PRU01360"/>
    </source>
</evidence>
<evidence type="ECO:0000259" key="14">
    <source>
        <dbReference type="Pfam" id="PF00593"/>
    </source>
</evidence>
<feature type="chain" id="PRO_5037680660" evidence="13">
    <location>
        <begin position="25"/>
        <end position="612"/>
    </location>
</feature>
<evidence type="ECO:0000259" key="15">
    <source>
        <dbReference type="Pfam" id="PF07715"/>
    </source>
</evidence>
<dbReference type="InterPro" id="IPR039426">
    <property type="entry name" value="TonB-dep_rcpt-like"/>
</dbReference>
<evidence type="ECO:0000256" key="12">
    <source>
        <dbReference type="SAM" id="MobiDB-lite"/>
    </source>
</evidence>
<feature type="non-terminal residue" evidence="16">
    <location>
        <position position="612"/>
    </location>
</feature>
<keyword evidence="2 10" id="KW-0813">Transport</keyword>
<protein>
    <submittedName>
        <fullName evidence="16">TonB-dependent receptor</fullName>
    </submittedName>
</protein>
<keyword evidence="9 10" id="KW-0998">Cell outer membrane</keyword>
<dbReference type="InterPro" id="IPR012910">
    <property type="entry name" value="Plug_dom"/>
</dbReference>
<keyword evidence="6 11" id="KW-0798">TonB box</keyword>
<evidence type="ECO:0000313" key="17">
    <source>
        <dbReference type="Proteomes" id="UP000696931"/>
    </source>
</evidence>
<reference evidence="16" key="1">
    <citation type="submission" date="2020-07" db="EMBL/GenBank/DDBJ databases">
        <title>Huge and variable diversity of episymbiotic CPR bacteria and DPANN archaea in groundwater ecosystems.</title>
        <authorList>
            <person name="He C.Y."/>
            <person name="Keren R."/>
            <person name="Whittaker M."/>
            <person name="Farag I.F."/>
            <person name="Doudna J."/>
            <person name="Cate J.H.D."/>
            <person name="Banfield J.F."/>
        </authorList>
    </citation>
    <scope>NUCLEOTIDE SEQUENCE</scope>
    <source>
        <strain evidence="16">NC_groundwater_1813_Pr3_B-0.1um_71_17</strain>
    </source>
</reference>
<dbReference type="PANTHER" id="PTHR30069:SF29">
    <property type="entry name" value="HEMOGLOBIN AND HEMOGLOBIN-HAPTOGLOBIN-BINDING PROTEIN 1-RELATED"/>
    <property type="match status" value="1"/>
</dbReference>
<comment type="similarity">
    <text evidence="10 11">Belongs to the TonB-dependent receptor family.</text>
</comment>
<evidence type="ECO:0000256" key="13">
    <source>
        <dbReference type="SAM" id="SignalP"/>
    </source>
</evidence>
<dbReference type="PANTHER" id="PTHR30069">
    <property type="entry name" value="TONB-DEPENDENT OUTER MEMBRANE RECEPTOR"/>
    <property type="match status" value="1"/>
</dbReference>
<gene>
    <name evidence="16" type="ORF">HZA61_03275</name>
</gene>
<evidence type="ECO:0000256" key="7">
    <source>
        <dbReference type="ARBA" id="ARBA00023136"/>
    </source>
</evidence>
<comment type="caution">
    <text evidence="16">The sequence shown here is derived from an EMBL/GenBank/DDBJ whole genome shotgun (WGS) entry which is preliminary data.</text>
</comment>
<dbReference type="Pfam" id="PF07715">
    <property type="entry name" value="Plug"/>
    <property type="match status" value="1"/>
</dbReference>